<dbReference type="InterPro" id="IPR014056">
    <property type="entry name" value="TypeIITA-like_toxin_pred"/>
</dbReference>
<protein>
    <submittedName>
        <fullName evidence="1">Type II toxin-antitoxin system RelE/ParE family toxin</fullName>
    </submittedName>
</protein>
<organism evidence="1 2">
    <name type="scientific">Rhizobium jaguaris</name>
    <dbReference type="NCBI Taxonomy" id="1312183"/>
    <lineage>
        <taxon>Bacteria</taxon>
        <taxon>Pseudomonadati</taxon>
        <taxon>Pseudomonadota</taxon>
        <taxon>Alphaproteobacteria</taxon>
        <taxon>Hyphomicrobiales</taxon>
        <taxon>Rhizobiaceae</taxon>
        <taxon>Rhizobium/Agrobacterium group</taxon>
        <taxon>Rhizobium</taxon>
    </lineage>
</organism>
<sequence length="101" mass="11502">MLRILQTVTYQRWERRLRDERARAAIAARLSRLAFGLMGDIRPVGDGVSEMRIHYGPGYRVYFVQRGGEIIILLCGGDKSSQARDIEQAKMLAKNSDEFDA</sequence>
<dbReference type="RefSeq" id="WP_120704792.1">
    <property type="nucleotide sequence ID" value="NZ_CP032694.1"/>
</dbReference>
<dbReference type="Pfam" id="PF05973">
    <property type="entry name" value="Gp49"/>
    <property type="match status" value="1"/>
</dbReference>
<dbReference type="PANTHER" id="PTHR41791:SF1">
    <property type="entry name" value="SSL7039 PROTEIN"/>
    <property type="match status" value="1"/>
</dbReference>
<evidence type="ECO:0000313" key="2">
    <source>
        <dbReference type="Proteomes" id="UP000282195"/>
    </source>
</evidence>
<dbReference type="AlphaFoldDB" id="A0A387FQ54"/>
<dbReference type="EMBL" id="CP032694">
    <property type="protein sequence ID" value="AYG59787.1"/>
    <property type="molecule type" value="Genomic_DNA"/>
</dbReference>
<dbReference type="InterPro" id="IPR009241">
    <property type="entry name" value="HigB-like"/>
</dbReference>
<dbReference type="OrthoDB" id="5296237at2"/>
<reference evidence="1 2" key="1">
    <citation type="submission" date="2018-10" db="EMBL/GenBank/DDBJ databases">
        <title>Rhizobium etli, R. leguminosarum and a new Rhizobium genospecies from Phaseolus dumosus.</title>
        <authorList>
            <person name="Ramirez-Puebla S.T."/>
            <person name="Rogel-Hernandez M.A."/>
            <person name="Guerrero G."/>
            <person name="Ormeno-Orrillo E."/>
            <person name="Martinez-Romero J.C."/>
            <person name="Negrete-Yankelevich S."/>
            <person name="Martinez-Romero E."/>
        </authorList>
    </citation>
    <scope>NUCLEOTIDE SEQUENCE [LARGE SCALE GENOMIC DNA]</scope>
    <source>
        <strain evidence="1 2">CCGE525</strain>
    </source>
</reference>
<evidence type="ECO:0000313" key="1">
    <source>
        <dbReference type="EMBL" id="AYG59787.1"/>
    </source>
</evidence>
<dbReference type="PIRSF" id="PIRSF028744">
    <property type="entry name" value="Addict_mod_HI1419"/>
    <property type="match status" value="1"/>
</dbReference>
<dbReference type="Proteomes" id="UP000282195">
    <property type="component" value="Chromosome"/>
</dbReference>
<proteinExistence type="predicted"/>
<keyword evidence="2" id="KW-1185">Reference proteome</keyword>
<accession>A0A387FQ54</accession>
<gene>
    <name evidence="1" type="ORF">CCGE525_13955</name>
</gene>
<dbReference type="PANTHER" id="PTHR41791">
    <property type="entry name" value="SSL7039 PROTEIN"/>
    <property type="match status" value="1"/>
</dbReference>
<dbReference type="NCBIfam" id="TIGR02683">
    <property type="entry name" value="upstrm_HI1419"/>
    <property type="match status" value="1"/>
</dbReference>
<dbReference type="KEGG" id="rjg:CCGE525_13955"/>
<name>A0A387FQ54_9HYPH</name>